<dbReference type="Proteomes" id="UP000656804">
    <property type="component" value="Unassembled WGS sequence"/>
</dbReference>
<dbReference type="RefSeq" id="WP_194501590.1">
    <property type="nucleotide sequence ID" value="NZ_JADIVZ010000001.1"/>
</dbReference>
<dbReference type="AlphaFoldDB" id="A0A930UT38"/>
<reference evidence="2" key="1">
    <citation type="submission" date="2020-11" db="EMBL/GenBank/DDBJ databases">
        <title>Nocardioides sp. CBS4Y-1, whole genome shotgun sequence.</title>
        <authorList>
            <person name="Tuo L."/>
        </authorList>
    </citation>
    <scope>NUCLEOTIDE SEQUENCE</scope>
    <source>
        <strain evidence="2">CBS4Y-1</strain>
    </source>
</reference>
<organism evidence="2 3">
    <name type="scientific">Nocardioides acrostichi</name>
    <dbReference type="NCBI Taxonomy" id="2784339"/>
    <lineage>
        <taxon>Bacteria</taxon>
        <taxon>Bacillati</taxon>
        <taxon>Actinomycetota</taxon>
        <taxon>Actinomycetes</taxon>
        <taxon>Propionibacteriales</taxon>
        <taxon>Nocardioidaceae</taxon>
        <taxon>Nocardioides</taxon>
    </lineage>
</organism>
<gene>
    <name evidence="2" type="ORF">ISG29_01510</name>
</gene>
<feature type="region of interest" description="Disordered" evidence="1">
    <location>
        <begin position="32"/>
        <end position="86"/>
    </location>
</feature>
<sequence>MLRQARRRAVPWVIGQGHTQILGPRRTRFAAGTKPWSATDGAEPHRVSYPEPPRIVGTDVLARRAKHPESNRVVSKSGISARPYRP</sequence>
<protein>
    <submittedName>
        <fullName evidence="2">Uncharacterized protein</fullName>
    </submittedName>
</protein>
<accession>A0A930UT38</accession>
<evidence type="ECO:0000313" key="3">
    <source>
        <dbReference type="Proteomes" id="UP000656804"/>
    </source>
</evidence>
<name>A0A930UT38_9ACTN</name>
<proteinExistence type="predicted"/>
<evidence type="ECO:0000256" key="1">
    <source>
        <dbReference type="SAM" id="MobiDB-lite"/>
    </source>
</evidence>
<keyword evidence="3" id="KW-1185">Reference proteome</keyword>
<comment type="caution">
    <text evidence="2">The sequence shown here is derived from an EMBL/GenBank/DDBJ whole genome shotgun (WGS) entry which is preliminary data.</text>
</comment>
<dbReference type="EMBL" id="JADIVZ010000001">
    <property type="protein sequence ID" value="MBF4160348.1"/>
    <property type="molecule type" value="Genomic_DNA"/>
</dbReference>
<evidence type="ECO:0000313" key="2">
    <source>
        <dbReference type="EMBL" id="MBF4160348.1"/>
    </source>
</evidence>